<feature type="chain" id="PRO_5004550295" description="Gylcosyl hydrolase 115 C-terminal domain-containing protein" evidence="2">
    <location>
        <begin position="22"/>
        <end position="1001"/>
    </location>
</feature>
<dbReference type="Gene3D" id="2.60.120.1620">
    <property type="match status" value="1"/>
</dbReference>
<dbReference type="OrthoDB" id="4849794at2759"/>
<accession>S8E281</accession>
<dbReference type="PANTHER" id="PTHR37842:SF2">
    <property type="entry name" value="GYLCOSYL HYDROLASE 115 C-TERMINAL DOMAIN-CONTAINING PROTEIN"/>
    <property type="match status" value="1"/>
</dbReference>
<dbReference type="Proteomes" id="UP000015241">
    <property type="component" value="Unassembled WGS sequence"/>
</dbReference>
<evidence type="ECO:0000256" key="2">
    <source>
        <dbReference type="SAM" id="SignalP"/>
    </source>
</evidence>
<keyword evidence="5" id="KW-1185">Reference proteome</keyword>
<reference evidence="4 5" key="1">
    <citation type="journal article" date="2012" name="Science">
        <title>The Paleozoic origin of enzymatic lignin decomposition reconstructed from 31 fungal genomes.</title>
        <authorList>
            <person name="Floudas D."/>
            <person name="Binder M."/>
            <person name="Riley R."/>
            <person name="Barry K."/>
            <person name="Blanchette R.A."/>
            <person name="Henrissat B."/>
            <person name="Martinez A.T."/>
            <person name="Otillar R."/>
            <person name="Spatafora J.W."/>
            <person name="Yadav J.S."/>
            <person name="Aerts A."/>
            <person name="Benoit I."/>
            <person name="Boyd A."/>
            <person name="Carlson A."/>
            <person name="Copeland A."/>
            <person name="Coutinho P.M."/>
            <person name="de Vries R.P."/>
            <person name="Ferreira P."/>
            <person name="Findley K."/>
            <person name="Foster B."/>
            <person name="Gaskell J."/>
            <person name="Glotzer D."/>
            <person name="Gorecki P."/>
            <person name="Heitman J."/>
            <person name="Hesse C."/>
            <person name="Hori C."/>
            <person name="Igarashi K."/>
            <person name="Jurgens J.A."/>
            <person name="Kallen N."/>
            <person name="Kersten P."/>
            <person name="Kohler A."/>
            <person name="Kuees U."/>
            <person name="Kumar T.K.A."/>
            <person name="Kuo A."/>
            <person name="LaButti K."/>
            <person name="Larrondo L.F."/>
            <person name="Lindquist E."/>
            <person name="Ling A."/>
            <person name="Lombard V."/>
            <person name="Lucas S."/>
            <person name="Lundell T."/>
            <person name="Martin R."/>
            <person name="McLaughlin D.J."/>
            <person name="Morgenstern I."/>
            <person name="Morin E."/>
            <person name="Murat C."/>
            <person name="Nagy L.G."/>
            <person name="Nolan M."/>
            <person name="Ohm R.A."/>
            <person name="Patyshakuliyeva A."/>
            <person name="Rokas A."/>
            <person name="Ruiz-Duenas F.J."/>
            <person name="Sabat G."/>
            <person name="Salamov A."/>
            <person name="Samejima M."/>
            <person name="Schmutz J."/>
            <person name="Slot J.C."/>
            <person name="St John F."/>
            <person name="Stenlid J."/>
            <person name="Sun H."/>
            <person name="Sun S."/>
            <person name="Syed K."/>
            <person name="Tsang A."/>
            <person name="Wiebenga A."/>
            <person name="Young D."/>
            <person name="Pisabarro A."/>
            <person name="Eastwood D.C."/>
            <person name="Martin F."/>
            <person name="Cullen D."/>
            <person name="Grigoriev I.V."/>
            <person name="Hibbett D.S."/>
        </authorList>
    </citation>
    <scope>NUCLEOTIDE SEQUENCE</scope>
    <source>
        <strain evidence="5">FP-58527</strain>
    </source>
</reference>
<dbReference type="Gene3D" id="1.20.58.2150">
    <property type="match status" value="1"/>
</dbReference>
<gene>
    <name evidence="4" type="ORF">FOMPIDRAFT_1061103</name>
</gene>
<dbReference type="InterPro" id="IPR042301">
    <property type="entry name" value="GH115_sf"/>
</dbReference>
<dbReference type="InterPro" id="IPR029018">
    <property type="entry name" value="Hex-like_dom2"/>
</dbReference>
<dbReference type="Gene3D" id="3.20.20.520">
    <property type="entry name" value="Glycosyl hydrolase family 115"/>
    <property type="match status" value="1"/>
</dbReference>
<dbReference type="PROSITE" id="PS51257">
    <property type="entry name" value="PROKAR_LIPOPROTEIN"/>
    <property type="match status" value="1"/>
</dbReference>
<dbReference type="InterPro" id="IPR041437">
    <property type="entry name" value="GH115_C"/>
</dbReference>
<dbReference type="InterPro" id="IPR031924">
    <property type="entry name" value="GH115"/>
</dbReference>
<name>S8E281_FOMSC</name>
<dbReference type="InParanoid" id="S8E281"/>
<dbReference type="PANTHER" id="PTHR37842">
    <property type="match status" value="1"/>
</dbReference>
<proteinExistence type="predicted"/>
<dbReference type="STRING" id="743788.S8E281"/>
<sequence length="1001" mass="110552">MLGRWVSLAAGLLACISGAHAIGQATCVSFSPSSNNESSFPIVSNGAATPILLSEDEWGGVQRAANDLAMDIHRVSGVMPSLYNATQSNVSVAGGHAIIVGTLGQSSLIDEVVSNTDLDVSSVEGHWEAFMTREVSNPLPGISSAYVMIGADKRGTIYAMYDHSEQFGVSPWYWWADVPVKTNSEIYVSSDGCYHGSPTVQYRGIFLNDEAPALTDWAMVRFTNGTGAPLTGSPFNHYFYTSLFELLLRMKANYLWPAMWSSAFGVDDSLNQPLANWYGIVMGTSHEEPIMRSIPVEWDLFGVGPWDYSTNKANIYPFWVEGAERGAPYENMFTVGMRGNGDEPLSGGQNIQLLEQVISDQRTILSNTFPDTNVTEIPQMWCLYKEVLGYYEDGMTVPDDIALLWTDDNYGNIERLPLPSERNRSGGAGVYYHYDYVGSPRNYKWIMSSQLAKTYEQMSLATARNATRIWIVNVGDLKPYEMEIEFFIAYGWDTSIWTYDNVDTFVTKWAQREFSLSAEDAEIVAGVIANVTRFNSNCKPELLNATTFSLTNYREAQNMLAMWAATNASATAIQAKLPESMLPAYFELVYHPVQASYTLASMWIAAGYNNLRASQAFLSANNYADLVEYMFEQDWNLEVEYDSQLDGKWAHMMSQTHTLYAYWQEPYSNAMPPVSRQQPYKQALAGAMRLAIEGSMGAWPGDNQYNCAQGYSCANPTVTIDPYVPEGNRYFIVGAGGPASFNWTATTNVSWLTLSPSSGYITPNAPEEYVYASVDWPQLENTTSIMAFINFNAAAANQPMMSQQVYFTANYTSAPSNFTGFVEGDGTVSMEAVHAARNTSVDGITWTELPGYGRTLSAVTPWPRGGDEQNFTVGTGPSIEYDFYIFNTINDEGNVSVTAYVSPSLNALGPDRPLAIGMQIDSDEPQVSYFIPNATPGSLPTAWSQWVSENIVTVPMNFTASPGAHTLTVWMIEPTVILQKLVIDTGEVLPSYLGPPESIRV</sequence>
<dbReference type="GO" id="GO:0016787">
    <property type="term" value="F:hydrolase activity"/>
    <property type="evidence" value="ECO:0007669"/>
    <property type="project" value="UniProtKB-KW"/>
</dbReference>
<dbReference type="Pfam" id="PF17829">
    <property type="entry name" value="GH115_C"/>
    <property type="match status" value="1"/>
</dbReference>
<evidence type="ECO:0000313" key="4">
    <source>
        <dbReference type="EMBL" id="EPS98892.1"/>
    </source>
</evidence>
<dbReference type="EMBL" id="KE504161">
    <property type="protein sequence ID" value="EPS98892.1"/>
    <property type="molecule type" value="Genomic_DNA"/>
</dbReference>
<keyword evidence="1" id="KW-0378">Hydrolase</keyword>
<evidence type="ECO:0000313" key="5">
    <source>
        <dbReference type="Proteomes" id="UP000015241"/>
    </source>
</evidence>
<feature type="signal peptide" evidence="2">
    <location>
        <begin position="1"/>
        <end position="21"/>
    </location>
</feature>
<feature type="domain" description="Gylcosyl hydrolase 115 C-terminal" evidence="3">
    <location>
        <begin position="820"/>
        <end position="997"/>
    </location>
</feature>
<organism evidence="4 5">
    <name type="scientific">Fomitopsis schrenkii</name>
    <name type="common">Brown rot fungus</name>
    <dbReference type="NCBI Taxonomy" id="2126942"/>
    <lineage>
        <taxon>Eukaryota</taxon>
        <taxon>Fungi</taxon>
        <taxon>Dikarya</taxon>
        <taxon>Basidiomycota</taxon>
        <taxon>Agaricomycotina</taxon>
        <taxon>Agaricomycetes</taxon>
        <taxon>Polyporales</taxon>
        <taxon>Fomitopsis</taxon>
    </lineage>
</organism>
<evidence type="ECO:0000256" key="1">
    <source>
        <dbReference type="ARBA" id="ARBA00022801"/>
    </source>
</evidence>
<dbReference type="Pfam" id="PF15979">
    <property type="entry name" value="Glyco_hydro_115"/>
    <property type="match status" value="1"/>
</dbReference>
<dbReference type="Gene3D" id="3.30.379.10">
    <property type="entry name" value="Chitobiase/beta-hexosaminidase domain 2-like"/>
    <property type="match status" value="1"/>
</dbReference>
<evidence type="ECO:0000259" key="3">
    <source>
        <dbReference type="Pfam" id="PF17829"/>
    </source>
</evidence>
<dbReference type="eggNOG" id="ENOG502QTU7">
    <property type="taxonomic scope" value="Eukaryota"/>
</dbReference>
<protein>
    <recommendedName>
        <fullName evidence="3">Gylcosyl hydrolase 115 C-terminal domain-containing protein</fullName>
    </recommendedName>
</protein>
<keyword evidence="2" id="KW-0732">Signal</keyword>
<dbReference type="AlphaFoldDB" id="S8E281"/>
<dbReference type="HOGENOM" id="CLU_004852_0_0_1"/>